<sequence length="133" mass="15089">MASAEDQPLINSSQEKLLTNTSPKPYELIKIAPELCELTNTTPKPCEFINTALKTSENTNLNKKQKCTDSGEIFYHSNLISSASLVRNIDKIKFTTWFDFLADFQSGYNLSRVNELTRVHTIRMPSRVNGPNY</sequence>
<proteinExistence type="predicted"/>
<dbReference type="EMBL" id="CAJVQC010000673">
    <property type="protein sequence ID" value="CAG8477386.1"/>
    <property type="molecule type" value="Genomic_DNA"/>
</dbReference>
<keyword evidence="2" id="KW-1185">Reference proteome</keyword>
<feature type="non-terminal residue" evidence="1">
    <location>
        <position position="133"/>
    </location>
</feature>
<organism evidence="1 2">
    <name type="scientific">Racocetra persica</name>
    <dbReference type="NCBI Taxonomy" id="160502"/>
    <lineage>
        <taxon>Eukaryota</taxon>
        <taxon>Fungi</taxon>
        <taxon>Fungi incertae sedis</taxon>
        <taxon>Mucoromycota</taxon>
        <taxon>Glomeromycotina</taxon>
        <taxon>Glomeromycetes</taxon>
        <taxon>Diversisporales</taxon>
        <taxon>Gigasporaceae</taxon>
        <taxon>Racocetra</taxon>
    </lineage>
</organism>
<reference evidence="1" key="1">
    <citation type="submission" date="2021-06" db="EMBL/GenBank/DDBJ databases">
        <authorList>
            <person name="Kallberg Y."/>
            <person name="Tangrot J."/>
            <person name="Rosling A."/>
        </authorList>
    </citation>
    <scope>NUCLEOTIDE SEQUENCE</scope>
    <source>
        <strain evidence="1">MA461A</strain>
    </source>
</reference>
<evidence type="ECO:0000313" key="1">
    <source>
        <dbReference type="EMBL" id="CAG8477386.1"/>
    </source>
</evidence>
<protein>
    <submittedName>
        <fullName evidence="1">18974_t:CDS:1</fullName>
    </submittedName>
</protein>
<comment type="caution">
    <text evidence="1">The sequence shown here is derived from an EMBL/GenBank/DDBJ whole genome shotgun (WGS) entry which is preliminary data.</text>
</comment>
<evidence type="ECO:0000313" key="2">
    <source>
        <dbReference type="Proteomes" id="UP000789920"/>
    </source>
</evidence>
<name>A0ACA9KL02_9GLOM</name>
<gene>
    <name evidence="1" type="ORF">RPERSI_LOCUS834</name>
</gene>
<accession>A0ACA9KL02</accession>
<dbReference type="Proteomes" id="UP000789920">
    <property type="component" value="Unassembled WGS sequence"/>
</dbReference>